<feature type="transmembrane region" description="Helical" evidence="7">
    <location>
        <begin position="97"/>
        <end position="116"/>
    </location>
</feature>
<evidence type="ECO:0000313" key="9">
    <source>
        <dbReference type="EMBL" id="USP81313.1"/>
    </source>
</evidence>
<dbReference type="InterPro" id="IPR011701">
    <property type="entry name" value="MFS"/>
</dbReference>
<keyword evidence="10" id="KW-1185">Reference proteome</keyword>
<dbReference type="Pfam" id="PF07690">
    <property type="entry name" value="MFS_1"/>
    <property type="match status" value="1"/>
</dbReference>
<dbReference type="GO" id="GO:0022857">
    <property type="term" value="F:transmembrane transporter activity"/>
    <property type="evidence" value="ECO:0007669"/>
    <property type="project" value="InterPro"/>
</dbReference>
<evidence type="ECO:0000259" key="8">
    <source>
        <dbReference type="PROSITE" id="PS50850"/>
    </source>
</evidence>
<evidence type="ECO:0000313" key="10">
    <source>
        <dbReference type="Proteomes" id="UP001056012"/>
    </source>
</evidence>
<evidence type="ECO:0000256" key="7">
    <source>
        <dbReference type="SAM" id="Phobius"/>
    </source>
</evidence>
<dbReference type="Gene3D" id="1.20.1250.20">
    <property type="entry name" value="MFS general substrate transporter like domains"/>
    <property type="match status" value="1"/>
</dbReference>
<organism evidence="9 10">
    <name type="scientific">Curvularia clavata</name>
    <dbReference type="NCBI Taxonomy" id="95742"/>
    <lineage>
        <taxon>Eukaryota</taxon>
        <taxon>Fungi</taxon>
        <taxon>Dikarya</taxon>
        <taxon>Ascomycota</taxon>
        <taxon>Pezizomycotina</taxon>
        <taxon>Dothideomycetes</taxon>
        <taxon>Pleosporomycetidae</taxon>
        <taxon>Pleosporales</taxon>
        <taxon>Pleosporineae</taxon>
        <taxon>Pleosporaceae</taxon>
        <taxon>Curvularia</taxon>
    </lineage>
</organism>
<comment type="subcellular location">
    <subcellularLocation>
        <location evidence="1">Membrane</location>
        <topology evidence="1">Multi-pass membrane protein</topology>
    </subcellularLocation>
</comment>
<feature type="transmembrane region" description="Helical" evidence="7">
    <location>
        <begin position="257"/>
        <end position="283"/>
    </location>
</feature>
<keyword evidence="6 7" id="KW-0472">Membrane</keyword>
<reference evidence="9" key="1">
    <citation type="submission" date="2021-12" db="EMBL/GenBank/DDBJ databases">
        <title>Curvularia clavata genome.</title>
        <authorList>
            <person name="Cao Y."/>
        </authorList>
    </citation>
    <scope>NUCLEOTIDE SEQUENCE</scope>
    <source>
        <strain evidence="9">Yc1106</strain>
    </source>
</reference>
<feature type="transmembrane region" description="Helical" evidence="7">
    <location>
        <begin position="330"/>
        <end position="350"/>
    </location>
</feature>
<feature type="domain" description="Major facilitator superfamily (MFS) profile" evidence="8">
    <location>
        <begin position="63"/>
        <end position="557"/>
    </location>
</feature>
<dbReference type="Gene3D" id="1.20.1720.10">
    <property type="entry name" value="Multidrug resistance protein D"/>
    <property type="match status" value="1"/>
</dbReference>
<feature type="transmembrane region" description="Helical" evidence="7">
    <location>
        <begin position="362"/>
        <end position="382"/>
    </location>
</feature>
<dbReference type="GO" id="GO:0005886">
    <property type="term" value="C:plasma membrane"/>
    <property type="evidence" value="ECO:0007669"/>
    <property type="project" value="TreeGrafter"/>
</dbReference>
<feature type="transmembrane region" description="Helical" evidence="7">
    <location>
        <begin position="534"/>
        <end position="552"/>
    </location>
</feature>
<dbReference type="EMBL" id="CP089279">
    <property type="protein sequence ID" value="USP81313.1"/>
    <property type="molecule type" value="Genomic_DNA"/>
</dbReference>
<evidence type="ECO:0000256" key="5">
    <source>
        <dbReference type="ARBA" id="ARBA00022989"/>
    </source>
</evidence>
<evidence type="ECO:0000256" key="4">
    <source>
        <dbReference type="ARBA" id="ARBA00022692"/>
    </source>
</evidence>
<gene>
    <name evidence="9" type="ORF">yc1106_08587</name>
</gene>
<dbReference type="PROSITE" id="PS50850">
    <property type="entry name" value="MFS"/>
    <property type="match status" value="1"/>
</dbReference>
<feature type="transmembrane region" description="Helical" evidence="7">
    <location>
        <begin position="454"/>
        <end position="480"/>
    </location>
</feature>
<evidence type="ECO:0000256" key="3">
    <source>
        <dbReference type="ARBA" id="ARBA00022448"/>
    </source>
</evidence>
<dbReference type="PANTHER" id="PTHR23501:SF12">
    <property type="entry name" value="MAJOR FACILITATOR SUPERFAMILY (MFS) PROFILE DOMAIN-CONTAINING PROTEIN-RELATED"/>
    <property type="match status" value="1"/>
</dbReference>
<dbReference type="VEuPathDB" id="FungiDB:yc1106_08587"/>
<feature type="transmembrane region" description="Helical" evidence="7">
    <location>
        <begin position="60"/>
        <end position="85"/>
    </location>
</feature>
<evidence type="ECO:0000256" key="1">
    <source>
        <dbReference type="ARBA" id="ARBA00004141"/>
    </source>
</evidence>
<dbReference type="OrthoDB" id="10021397at2759"/>
<keyword evidence="4 7" id="KW-0812">Transmembrane</keyword>
<dbReference type="SUPFAM" id="SSF103473">
    <property type="entry name" value="MFS general substrate transporter"/>
    <property type="match status" value="1"/>
</dbReference>
<feature type="transmembrane region" description="Helical" evidence="7">
    <location>
        <begin position="423"/>
        <end position="442"/>
    </location>
</feature>
<dbReference type="InterPro" id="IPR020846">
    <property type="entry name" value="MFS_dom"/>
</dbReference>
<name>A0A9Q8ZIF9_CURCL</name>
<sequence length="559" mass="59347">MSPGGIDSSAAIEPCAMTGIEKDGSSAPETLVADSTNLAQSTTENVDKSKSPRPVHGVKWFLIVVSLLASFLLYALDTTIVATIQPAIVNTYGHVDLVPWLSVSFALSSAASTLIWSKAFGLFSAKKLFLGATALFMGASVLCGGAPNIAGFIVGRAIAGVGGTGMYMGLLTILSVNTSEVERSQYLSLTGFWWGIGTVLGPIIGGAFAESSATWRWAFYLNPCVGAAVAPIYFLIMPDHHPVPGLSLRSRLAKLDYVGAALSCGAVLCIMMAMNFGGVLWSWGDGRSIALFILSGVLFGLFCAQQILCSMTSTTDRIFPVHFFLSYEMAILFATMMFSAFGTFITIYYLPLYFQFTRGATALQTSVHILPYILFLSACVLFNGHFMSKTGHYYPWYVFGSALQLISGALLYTADESTSNAKIYGYTILLGTGVGCYCQAGFPVAQMKVAASDIAYSVGFMTVSQMLGIALGTGMSGAVFVNQAHDGLQRIFPNASADEISSAVAGVGSDVIDKASKETASAAIHVIALAIQDAFIPVFVTGAISFLCSWAMKKEKLFQ</sequence>
<feature type="transmembrane region" description="Helical" evidence="7">
    <location>
        <begin position="128"/>
        <end position="147"/>
    </location>
</feature>
<feature type="transmembrane region" description="Helical" evidence="7">
    <location>
        <begin position="289"/>
        <end position="309"/>
    </location>
</feature>
<feature type="transmembrane region" description="Helical" evidence="7">
    <location>
        <begin position="217"/>
        <end position="236"/>
    </location>
</feature>
<dbReference type="Proteomes" id="UP001056012">
    <property type="component" value="Chromosome 6"/>
</dbReference>
<comment type="similarity">
    <text evidence="2">Belongs to the major facilitator superfamily. TCR/Tet family.</text>
</comment>
<dbReference type="InterPro" id="IPR036259">
    <property type="entry name" value="MFS_trans_sf"/>
</dbReference>
<evidence type="ECO:0000256" key="6">
    <source>
        <dbReference type="ARBA" id="ARBA00023136"/>
    </source>
</evidence>
<protein>
    <submittedName>
        <fullName evidence="9">Efflux pump antibiotic resistance protein</fullName>
    </submittedName>
</protein>
<proteinExistence type="inferred from homology"/>
<feature type="transmembrane region" description="Helical" evidence="7">
    <location>
        <begin position="153"/>
        <end position="174"/>
    </location>
</feature>
<accession>A0A9Q8ZIF9</accession>
<dbReference type="PANTHER" id="PTHR23501">
    <property type="entry name" value="MAJOR FACILITATOR SUPERFAMILY"/>
    <property type="match status" value="1"/>
</dbReference>
<keyword evidence="5 7" id="KW-1133">Transmembrane helix</keyword>
<dbReference type="AlphaFoldDB" id="A0A9Q8ZIF9"/>
<feature type="transmembrane region" description="Helical" evidence="7">
    <location>
        <begin position="186"/>
        <end position="205"/>
    </location>
</feature>
<evidence type="ECO:0000256" key="2">
    <source>
        <dbReference type="ARBA" id="ARBA00007520"/>
    </source>
</evidence>
<feature type="transmembrane region" description="Helical" evidence="7">
    <location>
        <begin position="394"/>
        <end position="411"/>
    </location>
</feature>
<keyword evidence="3" id="KW-0813">Transport</keyword>